<keyword evidence="1" id="KW-0812">Transmembrane</keyword>
<evidence type="ECO:0000313" key="3">
    <source>
        <dbReference type="Proteomes" id="UP000181976"/>
    </source>
</evidence>
<evidence type="ECO:0000256" key="1">
    <source>
        <dbReference type="SAM" id="Phobius"/>
    </source>
</evidence>
<dbReference type="Proteomes" id="UP000181976">
    <property type="component" value="Unassembled WGS sequence"/>
</dbReference>
<keyword evidence="3" id="KW-1185">Reference proteome</keyword>
<feature type="transmembrane region" description="Helical" evidence="1">
    <location>
        <begin position="12"/>
        <end position="33"/>
    </location>
</feature>
<organism evidence="2 3">
    <name type="scientific">Thermophagus xiamenensis</name>
    <dbReference type="NCBI Taxonomy" id="385682"/>
    <lineage>
        <taxon>Bacteria</taxon>
        <taxon>Pseudomonadati</taxon>
        <taxon>Bacteroidota</taxon>
        <taxon>Bacteroidia</taxon>
        <taxon>Marinilabiliales</taxon>
        <taxon>Marinilabiliaceae</taxon>
        <taxon>Thermophagus</taxon>
    </lineage>
</organism>
<gene>
    <name evidence="2" type="ORF">SAMN05444380_10476</name>
</gene>
<keyword evidence="1" id="KW-1133">Transmembrane helix</keyword>
<sequence>MNFLILGAIIMVLRYTMMNSIMIHIYNVLWAYYRVNLAQPPPFKQHNSL</sequence>
<dbReference type="EMBL" id="FONA01000004">
    <property type="protein sequence ID" value="SFD93767.1"/>
    <property type="molecule type" value="Genomic_DNA"/>
</dbReference>
<name>A0A1I1WF49_9BACT</name>
<protein>
    <submittedName>
        <fullName evidence="2">Uncharacterized protein</fullName>
    </submittedName>
</protein>
<accession>A0A1I1WF49</accession>
<dbReference type="AlphaFoldDB" id="A0A1I1WF49"/>
<keyword evidence="1" id="KW-0472">Membrane</keyword>
<reference evidence="2 3" key="1">
    <citation type="submission" date="2016-10" db="EMBL/GenBank/DDBJ databases">
        <authorList>
            <person name="de Groot N.N."/>
        </authorList>
    </citation>
    <scope>NUCLEOTIDE SEQUENCE [LARGE SCALE GENOMIC DNA]</scope>
    <source>
        <strain evidence="2 3">DSM 19012</strain>
    </source>
</reference>
<proteinExistence type="predicted"/>
<dbReference type="InParanoid" id="A0A1I1WF49"/>
<evidence type="ECO:0000313" key="2">
    <source>
        <dbReference type="EMBL" id="SFD93767.1"/>
    </source>
</evidence>